<evidence type="ECO:0000256" key="1">
    <source>
        <dbReference type="ARBA" id="ARBA00007513"/>
    </source>
</evidence>
<evidence type="ECO:0000256" key="2">
    <source>
        <dbReference type="ARBA" id="ARBA00022434"/>
    </source>
</evidence>
<dbReference type="Proteomes" id="UP000261680">
    <property type="component" value="Unplaced"/>
</dbReference>
<dbReference type="GO" id="GO:0006826">
    <property type="term" value="P:iron ion transport"/>
    <property type="evidence" value="ECO:0007669"/>
    <property type="project" value="InterPro"/>
</dbReference>
<evidence type="ECO:0000256" key="4">
    <source>
        <dbReference type="ARBA" id="ARBA00023004"/>
    </source>
</evidence>
<comment type="subcellular location">
    <subcellularLocation>
        <location evidence="5">Autolysosome</location>
    </subcellularLocation>
</comment>
<evidence type="ECO:0000256" key="6">
    <source>
        <dbReference type="ARBA" id="ARBA00045578"/>
    </source>
</evidence>
<dbReference type="AlphaFoldDB" id="A0A8M1FJ35"/>
<evidence type="ECO:0000256" key="5">
    <source>
        <dbReference type="ARBA" id="ARBA00044942"/>
    </source>
</evidence>
<dbReference type="GO" id="GO:0008199">
    <property type="term" value="F:ferric iron binding"/>
    <property type="evidence" value="ECO:0007669"/>
    <property type="project" value="InterPro"/>
</dbReference>
<evidence type="ECO:0000313" key="12">
    <source>
        <dbReference type="Proteomes" id="UP000261680"/>
    </source>
</evidence>
<feature type="domain" description="Ferritin-like diiron" evidence="11">
    <location>
        <begin position="1"/>
        <end position="106"/>
    </location>
</feature>
<dbReference type="RefSeq" id="XP_040481982.1">
    <property type="nucleotide sequence ID" value="XM_040626048.1"/>
</dbReference>
<keyword evidence="3 8" id="KW-0479">Metal-binding</keyword>
<proteinExistence type="inferred from homology"/>
<dbReference type="InterPro" id="IPR001519">
    <property type="entry name" value="Ferritin"/>
</dbReference>
<sequence length="134" mass="15288">MEYLELAEEKRKGAERPRKVQNQSSVGALFQDVQKPSQDEWHKTLDTMEAAMVQEKSLNPRLLDLHALGSAPQTQLGDFLEIHFPDEKVKLIKKMDDHVTNLPKMAVPQEWLGESLLERLTLKHGYEPLTASSL</sequence>
<keyword evidence="12" id="KW-1185">Reference proteome</keyword>
<dbReference type="PANTHER" id="PTHR11431:SF47">
    <property type="entry name" value="FERRITIN LIGHT CHAIN"/>
    <property type="match status" value="1"/>
</dbReference>
<evidence type="ECO:0000256" key="9">
    <source>
        <dbReference type="RuleBase" id="RU361145"/>
    </source>
</evidence>
<feature type="region of interest" description="Disordered" evidence="10">
    <location>
        <begin position="1"/>
        <end position="26"/>
    </location>
</feature>
<reference evidence="13" key="1">
    <citation type="submission" date="2025-08" db="UniProtKB">
        <authorList>
            <consortium name="RefSeq"/>
        </authorList>
    </citation>
    <scope>IDENTIFICATION</scope>
    <source>
        <tissue evidence="13">Whole blood</tissue>
    </source>
</reference>
<comment type="similarity">
    <text evidence="1 9">Belongs to the ferritin family.</text>
</comment>
<dbReference type="InterPro" id="IPR009078">
    <property type="entry name" value="Ferritin-like_SF"/>
</dbReference>
<dbReference type="Gene3D" id="1.20.1260.10">
    <property type="match status" value="1"/>
</dbReference>
<dbReference type="InterPro" id="IPR009040">
    <property type="entry name" value="Ferritin-like_diiron"/>
</dbReference>
<feature type="compositionally biased region" description="Basic and acidic residues" evidence="10">
    <location>
        <begin position="7"/>
        <end position="18"/>
    </location>
</feature>
<evidence type="ECO:0000256" key="3">
    <source>
        <dbReference type="ARBA" id="ARBA00022723"/>
    </source>
</evidence>
<comment type="subunit">
    <text evidence="7">Oligomer of 24 subunits. There are two types of subunits: L (light) chain and H (heavy) chain. The major chain can be light or heavy, depending on the species and tissue type. The functional molecule forms a roughly spherical shell with a diameter of 12 nm and contains a central cavity into which the insoluble mineral iron core is deposited. Interacts with NCOA4.</text>
</comment>
<dbReference type="KEGG" id="umr:103677474"/>
<dbReference type="PROSITE" id="PS50905">
    <property type="entry name" value="FERRITIN_LIKE"/>
    <property type="match status" value="1"/>
</dbReference>
<dbReference type="InterPro" id="IPR012347">
    <property type="entry name" value="Ferritin-like"/>
</dbReference>
<evidence type="ECO:0000313" key="13">
    <source>
        <dbReference type="RefSeq" id="XP_040481982.1"/>
    </source>
</evidence>
<dbReference type="InterPro" id="IPR008331">
    <property type="entry name" value="Ferritin_DPS_dom"/>
</dbReference>
<accession>A0A8M1FJ35</accession>
<evidence type="ECO:0000256" key="7">
    <source>
        <dbReference type="ARBA" id="ARBA00047045"/>
    </source>
</evidence>
<dbReference type="OrthoDB" id="186462at2759"/>
<keyword evidence="4 8" id="KW-0408">Iron</keyword>
<organism evidence="12 13">
    <name type="scientific">Ursus maritimus</name>
    <name type="common">Polar bear</name>
    <name type="synonym">Thalarctos maritimus</name>
    <dbReference type="NCBI Taxonomy" id="29073"/>
    <lineage>
        <taxon>Eukaryota</taxon>
        <taxon>Metazoa</taxon>
        <taxon>Chordata</taxon>
        <taxon>Craniata</taxon>
        <taxon>Vertebrata</taxon>
        <taxon>Euteleostomi</taxon>
        <taxon>Mammalia</taxon>
        <taxon>Eutheria</taxon>
        <taxon>Laurasiatheria</taxon>
        <taxon>Carnivora</taxon>
        <taxon>Caniformia</taxon>
        <taxon>Ursidae</taxon>
        <taxon>Ursus</taxon>
    </lineage>
</organism>
<dbReference type="GO" id="GO:0008198">
    <property type="term" value="F:ferrous iron binding"/>
    <property type="evidence" value="ECO:0007669"/>
    <property type="project" value="TreeGrafter"/>
</dbReference>
<evidence type="ECO:0000256" key="8">
    <source>
        <dbReference type="PIRSR" id="PIRSR601519-1"/>
    </source>
</evidence>
<evidence type="ECO:0000256" key="10">
    <source>
        <dbReference type="SAM" id="MobiDB-lite"/>
    </source>
</evidence>
<dbReference type="GO" id="GO:0044754">
    <property type="term" value="C:autolysosome"/>
    <property type="evidence" value="ECO:0007669"/>
    <property type="project" value="UniProtKB-SubCell"/>
</dbReference>
<feature type="binding site" evidence="8">
    <location>
        <position position="55"/>
    </location>
    <ligand>
        <name>Fe cation</name>
        <dbReference type="ChEBI" id="CHEBI:24875"/>
        <label>1</label>
    </ligand>
</feature>
<dbReference type="GeneID" id="103677474"/>
<keyword evidence="2 9" id="KW-0409">Iron storage</keyword>
<dbReference type="SUPFAM" id="SSF47240">
    <property type="entry name" value="Ferritin-like"/>
    <property type="match status" value="1"/>
</dbReference>
<protein>
    <recommendedName>
        <fullName evidence="9">Ferritin</fullName>
    </recommendedName>
</protein>
<dbReference type="Pfam" id="PF00210">
    <property type="entry name" value="Ferritin"/>
    <property type="match status" value="1"/>
</dbReference>
<dbReference type="PANTHER" id="PTHR11431">
    <property type="entry name" value="FERRITIN"/>
    <property type="match status" value="1"/>
</dbReference>
<evidence type="ECO:0000259" key="11">
    <source>
        <dbReference type="PROSITE" id="PS50905"/>
    </source>
</evidence>
<name>A0A8M1FJ35_URSMA</name>
<comment type="function">
    <text evidence="6">Stores iron in a soluble, non-toxic, readily available form. Important for iron homeostasis. Iron is taken up in the ferrous form and deposited as ferric hydroxides after oxidation. Also plays a role in delivery of iron to cells. Mediates iron uptake in capsule cells of the developing kidney. Delivery to lysosomes by the cargo receptor NCOA4 for autophagic degradation and release or iron.</text>
</comment>
<gene>
    <name evidence="13" type="primary">LOC103677474</name>
</gene>
<dbReference type="GO" id="GO:0006879">
    <property type="term" value="P:intracellular iron ion homeostasis"/>
    <property type="evidence" value="ECO:0007669"/>
    <property type="project" value="UniProtKB-KW"/>
</dbReference>